<protein>
    <submittedName>
        <fullName evidence="2">Uncharacterized protein</fullName>
    </submittedName>
</protein>
<organism evidence="2 3">
    <name type="scientific">Gymnopus androsaceus JB14</name>
    <dbReference type="NCBI Taxonomy" id="1447944"/>
    <lineage>
        <taxon>Eukaryota</taxon>
        <taxon>Fungi</taxon>
        <taxon>Dikarya</taxon>
        <taxon>Basidiomycota</taxon>
        <taxon>Agaricomycotina</taxon>
        <taxon>Agaricomycetes</taxon>
        <taxon>Agaricomycetidae</taxon>
        <taxon>Agaricales</taxon>
        <taxon>Marasmiineae</taxon>
        <taxon>Omphalotaceae</taxon>
        <taxon>Gymnopus</taxon>
    </lineage>
</organism>
<name>A0A6A4GZV1_9AGAR</name>
<evidence type="ECO:0000313" key="2">
    <source>
        <dbReference type="EMBL" id="KAE9391489.1"/>
    </source>
</evidence>
<keyword evidence="1" id="KW-0812">Transmembrane</keyword>
<dbReference type="EMBL" id="ML769622">
    <property type="protein sequence ID" value="KAE9391489.1"/>
    <property type="molecule type" value="Genomic_DNA"/>
</dbReference>
<feature type="transmembrane region" description="Helical" evidence="1">
    <location>
        <begin position="36"/>
        <end position="53"/>
    </location>
</feature>
<keyword evidence="1" id="KW-0472">Membrane</keyword>
<keyword evidence="1" id="KW-1133">Transmembrane helix</keyword>
<sequence>MHEQPKQNRCLRKILKKNLKVIRSLLQRKSVWVRRMLYLNFLFYVVDFISVFVTNPDYKKAIEAGDDQDDAANFVWIGEIQGIKESYSSGELVELD</sequence>
<dbReference type="AlphaFoldDB" id="A0A6A4GZV1"/>
<reference evidence="2" key="1">
    <citation type="journal article" date="2019" name="Environ. Microbiol.">
        <title>Fungal ecological strategies reflected in gene transcription - a case study of two litter decomposers.</title>
        <authorList>
            <person name="Barbi F."/>
            <person name="Kohler A."/>
            <person name="Barry K."/>
            <person name="Baskaran P."/>
            <person name="Daum C."/>
            <person name="Fauchery L."/>
            <person name="Ihrmark K."/>
            <person name="Kuo A."/>
            <person name="LaButti K."/>
            <person name="Lipzen A."/>
            <person name="Morin E."/>
            <person name="Grigoriev I.V."/>
            <person name="Henrissat B."/>
            <person name="Lindahl B."/>
            <person name="Martin F."/>
        </authorList>
    </citation>
    <scope>NUCLEOTIDE SEQUENCE</scope>
    <source>
        <strain evidence="2">JB14</strain>
    </source>
</reference>
<gene>
    <name evidence="2" type="ORF">BT96DRAFT_308318</name>
</gene>
<dbReference type="Proteomes" id="UP000799118">
    <property type="component" value="Unassembled WGS sequence"/>
</dbReference>
<keyword evidence="3" id="KW-1185">Reference proteome</keyword>
<evidence type="ECO:0000313" key="3">
    <source>
        <dbReference type="Proteomes" id="UP000799118"/>
    </source>
</evidence>
<accession>A0A6A4GZV1</accession>
<proteinExistence type="predicted"/>
<evidence type="ECO:0000256" key="1">
    <source>
        <dbReference type="SAM" id="Phobius"/>
    </source>
</evidence>